<proteinExistence type="predicted"/>
<evidence type="ECO:0000313" key="1">
    <source>
        <dbReference type="EMBL" id="MPM52258.1"/>
    </source>
</evidence>
<dbReference type="AlphaFoldDB" id="A0A645AHS1"/>
<protein>
    <submittedName>
        <fullName evidence="1">Uncharacterized protein</fullName>
    </submittedName>
</protein>
<accession>A0A645AHS1</accession>
<organism evidence="1">
    <name type="scientific">bioreactor metagenome</name>
    <dbReference type="NCBI Taxonomy" id="1076179"/>
    <lineage>
        <taxon>unclassified sequences</taxon>
        <taxon>metagenomes</taxon>
        <taxon>ecological metagenomes</taxon>
    </lineage>
</organism>
<reference evidence="1" key="1">
    <citation type="submission" date="2019-08" db="EMBL/GenBank/DDBJ databases">
        <authorList>
            <person name="Kucharzyk K."/>
            <person name="Murdoch R.W."/>
            <person name="Higgins S."/>
            <person name="Loffler F."/>
        </authorList>
    </citation>
    <scope>NUCLEOTIDE SEQUENCE</scope>
</reference>
<comment type="caution">
    <text evidence="1">The sequence shown here is derived from an EMBL/GenBank/DDBJ whole genome shotgun (WGS) entry which is preliminary data.</text>
</comment>
<dbReference type="EMBL" id="VSSQ01013777">
    <property type="protein sequence ID" value="MPM52258.1"/>
    <property type="molecule type" value="Genomic_DNA"/>
</dbReference>
<sequence length="178" mass="20797">MKQAEQAPLGAAFLISAMTIFPLISAITLDTAEKTMTIEFVYLDKDVEFDHLTALHKLKSGLKFFHQLEPVRPVIFLVEQLNNPFQKKLKVKRDLRTLSQSEMKCMVDLFDRYFAEDSDWEEIPELNFDQYAQHNQLYQTLYQYVVQGDYESIRAFRDTDTIYVHQMSNTNGGVKIDK</sequence>
<gene>
    <name evidence="1" type="ORF">SDC9_99015</name>
</gene>
<name>A0A645AHS1_9ZZZZ</name>